<evidence type="ECO:0000256" key="1">
    <source>
        <dbReference type="ARBA" id="ARBA00010403"/>
    </source>
</evidence>
<dbReference type="GO" id="GO:0006749">
    <property type="term" value="P:glutathione metabolic process"/>
    <property type="evidence" value="ECO:0007669"/>
    <property type="project" value="TreeGrafter"/>
</dbReference>
<dbReference type="Pfam" id="PF02538">
    <property type="entry name" value="Hydantoinase_B"/>
    <property type="match status" value="1"/>
</dbReference>
<comment type="similarity">
    <text evidence="1">Belongs to the oxoprolinase family.</text>
</comment>
<dbReference type="Pfam" id="PF19278">
    <property type="entry name" value="Hydant_A_C"/>
    <property type="match status" value="1"/>
</dbReference>
<dbReference type="GO" id="GO:0005829">
    <property type="term" value="C:cytosol"/>
    <property type="evidence" value="ECO:0007669"/>
    <property type="project" value="TreeGrafter"/>
</dbReference>
<dbReference type="InterPro" id="IPR008040">
    <property type="entry name" value="Hydant_A_N"/>
</dbReference>
<gene>
    <name evidence="6" type="ORF">CPELLU_LOCUS7265</name>
</gene>
<name>A0A9N9GJS3_9GLOM</name>
<reference evidence="6" key="1">
    <citation type="submission" date="2021-06" db="EMBL/GenBank/DDBJ databases">
        <authorList>
            <person name="Kallberg Y."/>
            <person name="Tangrot J."/>
            <person name="Rosling A."/>
        </authorList>
    </citation>
    <scope>NUCLEOTIDE SEQUENCE</scope>
    <source>
        <strain evidence="6">FL966</strain>
    </source>
</reference>
<comment type="caution">
    <text evidence="6">The sequence shown here is derived from an EMBL/GenBank/DDBJ whole genome shotgun (WGS) entry which is preliminary data.</text>
</comment>
<evidence type="ECO:0000259" key="3">
    <source>
        <dbReference type="Pfam" id="PF02538"/>
    </source>
</evidence>
<feature type="domain" description="Hydantoinase A/oxoprolinase" evidence="2">
    <location>
        <begin position="217"/>
        <end position="523"/>
    </location>
</feature>
<evidence type="ECO:0000259" key="2">
    <source>
        <dbReference type="Pfam" id="PF01968"/>
    </source>
</evidence>
<feature type="domain" description="Hydantoinase/oxoprolinase N-terminal" evidence="4">
    <location>
        <begin position="14"/>
        <end position="197"/>
    </location>
</feature>
<dbReference type="EMBL" id="CAJVQA010004809">
    <property type="protein sequence ID" value="CAG8606970.1"/>
    <property type="molecule type" value="Genomic_DNA"/>
</dbReference>
<dbReference type="InterPro" id="IPR049517">
    <property type="entry name" value="ACX-like_C"/>
</dbReference>
<evidence type="ECO:0000259" key="4">
    <source>
        <dbReference type="Pfam" id="PF05378"/>
    </source>
</evidence>
<accession>A0A9N9GJS3</accession>
<dbReference type="InterPro" id="IPR045079">
    <property type="entry name" value="Oxoprolinase-like"/>
</dbReference>
<dbReference type="Pfam" id="PF01968">
    <property type="entry name" value="Hydantoinase_A"/>
    <property type="match status" value="1"/>
</dbReference>
<evidence type="ECO:0000313" key="7">
    <source>
        <dbReference type="Proteomes" id="UP000789759"/>
    </source>
</evidence>
<evidence type="ECO:0000259" key="5">
    <source>
        <dbReference type="Pfam" id="PF19278"/>
    </source>
</evidence>
<dbReference type="PANTHER" id="PTHR11365">
    <property type="entry name" value="5-OXOPROLINASE RELATED"/>
    <property type="match status" value="1"/>
</dbReference>
<dbReference type="AlphaFoldDB" id="A0A9N9GJS3"/>
<keyword evidence="7" id="KW-1185">Reference proteome</keyword>
<dbReference type="Proteomes" id="UP000789759">
    <property type="component" value="Unassembled WGS sequence"/>
</dbReference>
<dbReference type="OrthoDB" id="3643at2759"/>
<dbReference type="PANTHER" id="PTHR11365:SF2">
    <property type="entry name" value="5-OXOPROLINASE"/>
    <property type="match status" value="1"/>
</dbReference>
<organism evidence="6 7">
    <name type="scientific">Cetraspora pellucida</name>
    <dbReference type="NCBI Taxonomy" id="1433469"/>
    <lineage>
        <taxon>Eukaryota</taxon>
        <taxon>Fungi</taxon>
        <taxon>Fungi incertae sedis</taxon>
        <taxon>Mucoromycota</taxon>
        <taxon>Glomeromycotina</taxon>
        <taxon>Glomeromycetes</taxon>
        <taxon>Diversisporales</taxon>
        <taxon>Gigasporaceae</taxon>
        <taxon>Cetraspora</taxon>
    </lineage>
</organism>
<evidence type="ECO:0000313" key="6">
    <source>
        <dbReference type="EMBL" id="CAG8606970.1"/>
    </source>
</evidence>
<protein>
    <submittedName>
        <fullName evidence="6">14987_t:CDS:1</fullName>
    </submittedName>
</protein>
<dbReference type="InterPro" id="IPR003692">
    <property type="entry name" value="Hydantoinase_B"/>
</dbReference>
<dbReference type="InterPro" id="IPR002821">
    <property type="entry name" value="Hydantoinase_A"/>
</dbReference>
<dbReference type="GO" id="GO:0017168">
    <property type="term" value="F:5-oxoprolinase (ATP-hydrolyzing) activity"/>
    <property type="evidence" value="ECO:0007669"/>
    <property type="project" value="TreeGrafter"/>
</dbReference>
<feature type="domain" description="Hydantoinase B/oxoprolinase" evidence="3">
    <location>
        <begin position="726"/>
        <end position="1255"/>
    </location>
</feature>
<feature type="domain" description="Acetophenone carboxylase-like C-terminal" evidence="5">
    <location>
        <begin position="542"/>
        <end position="706"/>
    </location>
</feature>
<sequence>MVPVPVSKEYPTGRHEIVVKLLSVDPQNYPDAPREGIRRILEIATGKPHPRNKPVDTSLIESIRMGTTVATNALLERKGEKCALLITKGNQARPKIFDLSIRKHEVLYQRVVEIDERVMLIGDESQPPADLANDGANIIKGVSGEYVKVLQKPDTNKIKNDLQSLYEEGFRSIAICLMHSYTFSDHERLLGSIASAVGFTHISLSSAIMPMIKIVPRGTSSTADAYLTPCIRKYIDGFISGFDENMEKNIRLEFMQSDGGLVPVNKFSGFRAILSGPAGGVVGYASTSFSENERDPVIGFDMGGTSTDVSRFDGLYEHVFETTTAGITIQAPQLDINTVAAGGGSQLFFRNGLFVVGPEVDNIKTYSNMSAGAQPGPTCYRKNGPLTVTDANLMLGRLNIDYFPKIFGPSEDQPLDVEATQLKFQLLAEEINAFVGNDKKMSLDEIAYGFIKVANEAMCRPIRALTEAKGYDTSKHILACFGGAGGQHACAIAQNLGIKKILIHRYSSILSAYGLALADVVNEVQEPCLKTYSDDSLPYLREKINALCETCTKELKSQGFDESCIQHQVYLNLRYQGTDFAIMTLKPEDSWDFAKTFAMQYKQEFGFNFPDRNILVDDIRIRGVGKGSGITQHDVFDEIKSISPIPILEDQCDDMVSVYFESGRIETPLYLLEKLKIGNKITGPAMIMDSNSTVLVAPTCSALITTSHIFITVGDGIRIKVTTESDPIQLSIFGHRFMSIAEQMGNALQKTAVSTNIKERLDFSCALFGADGGLVANAPHIPVHLGSLSHAVKYQMEYYNGTLEDGDVILTNHPQAGDITVITPVFNEGKIVFFVASRGHHADIGGILPGSMPPHSKELFEEGAAIKSFKLVSKGIFDVDGLTNILLHEPARYPKCSGTRCLRDNISDIKAQVAANHKGINLVKALIKEYGLDVVQAYMMYIRKNAELSVRNLLKTISHRLGHNILKAVDYMDDGTPIVLQITIDEKEGSAIFDFTDTGPEVYANTNAPPSVTFSAIIYCLRCLVDEDIPLNQGCLAPIDIRIPPKSILNPSDQAAVVGGNVLTSQRLVDVILKAFQACAASQGDCNNLTFGKDGKIVDGKMTDGWGYYETIAGGSGAGETWDGQSGVHVHMTNTRITDPEIIERRLDHAVMLREFSLRRGSGGKGLHRGGNGVIRDLEFREPLQVSLLTERRVFHPYGLRGGKDGAKGLNLWIRKGQIKGKDRVLNLGGKNSFKVGVGDRVVICTPGGGGWGVPVDKTNDDMDIDEAITKFL</sequence>
<proteinExistence type="inferred from homology"/>
<dbReference type="Pfam" id="PF05378">
    <property type="entry name" value="Hydant_A_N"/>
    <property type="match status" value="1"/>
</dbReference>